<evidence type="ECO:0000256" key="1">
    <source>
        <dbReference type="ARBA" id="ARBA00004584"/>
    </source>
</evidence>
<evidence type="ECO:0000256" key="4">
    <source>
        <dbReference type="ARBA" id="ARBA00023328"/>
    </source>
</evidence>
<feature type="region of interest" description="Disordered" evidence="5">
    <location>
        <begin position="102"/>
        <end position="121"/>
    </location>
</feature>
<dbReference type="GO" id="GO:0000775">
    <property type="term" value="C:chromosome, centromeric region"/>
    <property type="evidence" value="ECO:0007669"/>
    <property type="project" value="UniProtKB-SubCell"/>
</dbReference>
<name>A0A9C6T1B0_DROAB</name>
<protein>
    <submittedName>
        <fullName evidence="7">Uncharacterized protein LOC127565138</fullName>
    </submittedName>
</protein>
<dbReference type="GeneID" id="127565138"/>
<keyword evidence="2" id="KW-0158">Chromosome</keyword>
<feature type="region of interest" description="Disordered" evidence="5">
    <location>
        <begin position="49"/>
        <end position="70"/>
    </location>
</feature>
<proteinExistence type="predicted"/>
<dbReference type="RefSeq" id="XP_051858332.1">
    <property type="nucleotide sequence ID" value="XM_052002372.1"/>
</dbReference>
<dbReference type="Gene3D" id="1.10.418.30">
    <property type="entry name" value="Ncd80 complex, Ncd80 subunit"/>
    <property type="match status" value="1"/>
</dbReference>
<keyword evidence="6" id="KW-1185">Reference proteome</keyword>
<organism evidence="6 7">
    <name type="scientific">Drosophila albomicans</name>
    <name type="common">Fruit fly</name>
    <dbReference type="NCBI Taxonomy" id="7291"/>
    <lineage>
        <taxon>Eukaryota</taxon>
        <taxon>Metazoa</taxon>
        <taxon>Ecdysozoa</taxon>
        <taxon>Arthropoda</taxon>
        <taxon>Hexapoda</taxon>
        <taxon>Insecta</taxon>
        <taxon>Pterygota</taxon>
        <taxon>Neoptera</taxon>
        <taxon>Endopterygota</taxon>
        <taxon>Diptera</taxon>
        <taxon>Brachycera</taxon>
        <taxon>Muscomorpha</taxon>
        <taxon>Ephydroidea</taxon>
        <taxon>Drosophilidae</taxon>
        <taxon>Drosophila</taxon>
    </lineage>
</organism>
<keyword evidence="4" id="KW-0137">Centromere</keyword>
<keyword evidence="3" id="KW-0175">Coiled coil</keyword>
<evidence type="ECO:0000313" key="7">
    <source>
        <dbReference type="RefSeq" id="XP_051858332.1"/>
    </source>
</evidence>
<dbReference type="AlphaFoldDB" id="A0A9C6T1B0"/>
<evidence type="ECO:0000256" key="3">
    <source>
        <dbReference type="ARBA" id="ARBA00023054"/>
    </source>
</evidence>
<dbReference type="OrthoDB" id="7868318at2759"/>
<dbReference type="Proteomes" id="UP000515160">
    <property type="component" value="Chromosome 2L"/>
</dbReference>
<reference evidence="7" key="1">
    <citation type="submission" date="2025-08" db="UniProtKB">
        <authorList>
            <consortium name="RefSeq"/>
        </authorList>
    </citation>
    <scope>IDENTIFICATION</scope>
    <source>
        <strain evidence="7">15112-1751.03</strain>
        <tissue evidence="7">Whole Adult</tissue>
    </source>
</reference>
<accession>A0A9C6T1B0</accession>
<feature type="compositionally biased region" description="Polar residues" evidence="5">
    <location>
        <begin position="58"/>
        <end position="69"/>
    </location>
</feature>
<evidence type="ECO:0000256" key="2">
    <source>
        <dbReference type="ARBA" id="ARBA00022454"/>
    </source>
</evidence>
<dbReference type="InterPro" id="IPR038273">
    <property type="entry name" value="Ndc80_sf"/>
</dbReference>
<evidence type="ECO:0000313" key="6">
    <source>
        <dbReference type="Proteomes" id="UP000515160"/>
    </source>
</evidence>
<comment type="subcellular location">
    <subcellularLocation>
        <location evidence="1">Chromosome</location>
        <location evidence="1">Centromere</location>
    </subcellularLocation>
</comment>
<gene>
    <name evidence="7" type="primary">LOC127565138</name>
</gene>
<evidence type="ECO:0000256" key="5">
    <source>
        <dbReference type="SAM" id="MobiDB-lite"/>
    </source>
</evidence>
<sequence>MPATSADHHESEGNSKSAFCMPKIILLPCTDINEDNVYLMPRRTEEMLRSPLHRDSRSSSFMTPKTMQPQLEPRRRIELLQSPLHQGKRSSCKLTPEVAKHVSLQPRRTKKSPAKQPEMLTTPSKDLMEPRRTKELLKSPLHKDMRATMQNNSFNILFQTPKKSAEQQQVELLESNSKNIYLEPRRIKELLQSPLHKDMRAQMLGKGTKNSHKEVQSHKKVLQSVESKENVKTPSSHVIKPISNIYSEPRRIKELLQSPLHKDMRAMMLPQPSKSIYSEPRRTKELLYAQNQGNEAYSARRKLQFNKQQGDLRFQRILSYLRSVFKSVSTRDLQNLGVQNFIIIMKHLLETAEVVVVPLNQSNYIEQIFKAMEQLNYPHKIMRSALLMPSASLTQVLQLLDFLIEMVTKKNEDNQLNVAKVETLELQLQLVQLEKEDIKTTFK</sequence>